<evidence type="ECO:0000256" key="2">
    <source>
        <dbReference type="ARBA" id="ARBA00022741"/>
    </source>
</evidence>
<dbReference type="RefSeq" id="XP_009066749.1">
    <property type="nucleotide sequence ID" value="XM_009068501.1"/>
</dbReference>
<gene>
    <name evidence="4" type="ORF">LOTGIDRAFT_134408</name>
</gene>
<name>V4B2G6_LOTGI</name>
<dbReference type="InterPro" id="IPR018181">
    <property type="entry name" value="Heat_shock_70_CS"/>
</dbReference>
<evidence type="ECO:0000313" key="5">
    <source>
        <dbReference type="Proteomes" id="UP000030746"/>
    </source>
</evidence>
<evidence type="ECO:0000313" key="4">
    <source>
        <dbReference type="EMBL" id="ESO82559.1"/>
    </source>
</evidence>
<keyword evidence="3" id="KW-0067">ATP-binding</keyword>
<dbReference type="Gene3D" id="3.90.640.10">
    <property type="entry name" value="Actin, Chain A, domain 4"/>
    <property type="match status" value="1"/>
</dbReference>
<keyword evidence="2" id="KW-0547">Nucleotide-binding</keyword>
<dbReference type="FunFam" id="3.90.640.10:FF:000010">
    <property type="entry name" value="heat shock 70 kDa protein 14"/>
    <property type="match status" value="1"/>
</dbReference>
<dbReference type="PROSITE" id="PS01036">
    <property type="entry name" value="HSP70_3"/>
    <property type="match status" value="1"/>
</dbReference>
<dbReference type="GO" id="GO:0140662">
    <property type="term" value="F:ATP-dependent protein folding chaperone"/>
    <property type="evidence" value="ECO:0007669"/>
    <property type="project" value="InterPro"/>
</dbReference>
<dbReference type="OrthoDB" id="29851at2759"/>
<dbReference type="HOGENOM" id="CLU_005965_9_1_1"/>
<proteinExistence type="inferred from homology"/>
<dbReference type="EMBL" id="KB203855">
    <property type="protein sequence ID" value="ESO82559.1"/>
    <property type="molecule type" value="Genomic_DNA"/>
</dbReference>
<dbReference type="Gene3D" id="3.30.420.40">
    <property type="match status" value="2"/>
</dbReference>
<dbReference type="InterPro" id="IPR013126">
    <property type="entry name" value="Hsp_70_fam"/>
</dbReference>
<protein>
    <submittedName>
        <fullName evidence="4">Uncharacterized protein</fullName>
    </submittedName>
</protein>
<dbReference type="SUPFAM" id="SSF53067">
    <property type="entry name" value="Actin-like ATPase domain"/>
    <property type="match status" value="1"/>
</dbReference>
<dbReference type="STRING" id="225164.V4B2G6"/>
<dbReference type="GO" id="GO:0005524">
    <property type="term" value="F:ATP binding"/>
    <property type="evidence" value="ECO:0007669"/>
    <property type="project" value="UniProtKB-KW"/>
</dbReference>
<evidence type="ECO:0000256" key="1">
    <source>
        <dbReference type="ARBA" id="ARBA00007381"/>
    </source>
</evidence>
<sequence length="150" mass="16920">MHLLTICFYYRQSKSDISENRRAMTKLRLASEVCKHTLSTLQNAQCAVDSLYDGIDFHYNVSRGRFEVLCNNLLQESIQLIEQILRETQLNKSDIQKVILCGGGSNVPILQKTIGDYLKESTILSSITSDEVIAIGAAKQVCQLNYNMDL</sequence>
<dbReference type="PANTHER" id="PTHR19375">
    <property type="entry name" value="HEAT SHOCK PROTEIN 70KDA"/>
    <property type="match status" value="1"/>
</dbReference>
<dbReference type="Proteomes" id="UP000030746">
    <property type="component" value="Unassembled WGS sequence"/>
</dbReference>
<dbReference type="CTD" id="20233551"/>
<dbReference type="AlphaFoldDB" id="V4B2G6"/>
<dbReference type="KEGG" id="lgi:LOTGIDRAFT_134408"/>
<dbReference type="InterPro" id="IPR043129">
    <property type="entry name" value="ATPase_NBD"/>
</dbReference>
<evidence type="ECO:0000256" key="3">
    <source>
        <dbReference type="ARBA" id="ARBA00022840"/>
    </source>
</evidence>
<organism evidence="4 5">
    <name type="scientific">Lottia gigantea</name>
    <name type="common">Giant owl limpet</name>
    <dbReference type="NCBI Taxonomy" id="225164"/>
    <lineage>
        <taxon>Eukaryota</taxon>
        <taxon>Metazoa</taxon>
        <taxon>Spiralia</taxon>
        <taxon>Lophotrochozoa</taxon>
        <taxon>Mollusca</taxon>
        <taxon>Gastropoda</taxon>
        <taxon>Patellogastropoda</taxon>
        <taxon>Lottioidea</taxon>
        <taxon>Lottiidae</taxon>
        <taxon>Lottia</taxon>
    </lineage>
</organism>
<dbReference type="GeneID" id="20233551"/>
<dbReference type="OMA" id="KWALARY"/>
<dbReference type="Pfam" id="PF00012">
    <property type="entry name" value="HSP70"/>
    <property type="match status" value="1"/>
</dbReference>
<comment type="similarity">
    <text evidence="1">Belongs to the heat shock protein 70 family.</text>
</comment>
<keyword evidence="5" id="KW-1185">Reference proteome</keyword>
<accession>V4B2G6</accession>
<reference evidence="4 5" key="1">
    <citation type="journal article" date="2013" name="Nature">
        <title>Insights into bilaterian evolution from three spiralian genomes.</title>
        <authorList>
            <person name="Simakov O."/>
            <person name="Marletaz F."/>
            <person name="Cho S.J."/>
            <person name="Edsinger-Gonzales E."/>
            <person name="Havlak P."/>
            <person name="Hellsten U."/>
            <person name="Kuo D.H."/>
            <person name="Larsson T."/>
            <person name="Lv J."/>
            <person name="Arendt D."/>
            <person name="Savage R."/>
            <person name="Osoegawa K."/>
            <person name="de Jong P."/>
            <person name="Grimwood J."/>
            <person name="Chapman J.A."/>
            <person name="Shapiro H."/>
            <person name="Aerts A."/>
            <person name="Otillar R.P."/>
            <person name="Terry A.Y."/>
            <person name="Boore J.L."/>
            <person name="Grigoriev I.V."/>
            <person name="Lindberg D.R."/>
            <person name="Seaver E.C."/>
            <person name="Weisblat D.A."/>
            <person name="Putnam N.H."/>
            <person name="Rokhsar D.S."/>
        </authorList>
    </citation>
    <scope>NUCLEOTIDE SEQUENCE [LARGE SCALE GENOMIC DNA]</scope>
</reference>